<dbReference type="Proteomes" id="UP000483286">
    <property type="component" value="Unassembled WGS sequence"/>
</dbReference>
<protein>
    <submittedName>
        <fullName evidence="2">Methyltransferase domain-containing protein</fullName>
    </submittedName>
</protein>
<dbReference type="AlphaFoldDB" id="A0A7C9M6D2"/>
<name>A0A7C9M6D2_9DEIO</name>
<accession>A0A7C9M6D2</accession>
<dbReference type="InterPro" id="IPR029063">
    <property type="entry name" value="SAM-dependent_MTases_sf"/>
</dbReference>
<gene>
    <name evidence="2" type="ORF">GO986_10025</name>
</gene>
<dbReference type="EMBL" id="WQLB01000011">
    <property type="protein sequence ID" value="MVN87105.1"/>
    <property type="molecule type" value="Genomic_DNA"/>
</dbReference>
<dbReference type="GO" id="GO:0032259">
    <property type="term" value="P:methylation"/>
    <property type="evidence" value="ECO:0007669"/>
    <property type="project" value="UniProtKB-KW"/>
</dbReference>
<keyword evidence="2" id="KW-0489">Methyltransferase</keyword>
<dbReference type="RefSeq" id="WP_369409280.1">
    <property type="nucleotide sequence ID" value="NZ_WQLB01000011.1"/>
</dbReference>
<dbReference type="GO" id="GO:0008168">
    <property type="term" value="F:methyltransferase activity"/>
    <property type="evidence" value="ECO:0007669"/>
    <property type="project" value="UniProtKB-KW"/>
</dbReference>
<keyword evidence="3" id="KW-1185">Reference proteome</keyword>
<proteinExistence type="predicted"/>
<dbReference type="SUPFAM" id="SSF53335">
    <property type="entry name" value="S-adenosyl-L-methionine-dependent methyltransferases"/>
    <property type="match status" value="1"/>
</dbReference>
<dbReference type="InterPro" id="IPR041698">
    <property type="entry name" value="Methyltransf_25"/>
</dbReference>
<keyword evidence="2" id="KW-0808">Transferase</keyword>
<dbReference type="CDD" id="cd02440">
    <property type="entry name" value="AdoMet_MTases"/>
    <property type="match status" value="1"/>
</dbReference>
<evidence type="ECO:0000313" key="2">
    <source>
        <dbReference type="EMBL" id="MVN87105.1"/>
    </source>
</evidence>
<dbReference type="Pfam" id="PF13649">
    <property type="entry name" value="Methyltransf_25"/>
    <property type="match status" value="1"/>
</dbReference>
<reference evidence="2 3" key="1">
    <citation type="submission" date="2019-12" db="EMBL/GenBank/DDBJ databases">
        <title>Deinococcus sp. HMF7620 Genome sequencing and assembly.</title>
        <authorList>
            <person name="Kang H."/>
            <person name="Kim H."/>
            <person name="Joh K."/>
        </authorList>
    </citation>
    <scope>NUCLEOTIDE SEQUENCE [LARGE SCALE GENOMIC DNA]</scope>
    <source>
        <strain evidence="2 3">HMF7620</strain>
    </source>
</reference>
<dbReference type="Gene3D" id="3.40.50.150">
    <property type="entry name" value="Vaccinia Virus protein VP39"/>
    <property type="match status" value="1"/>
</dbReference>
<organism evidence="2 3">
    <name type="scientific">Deinococcus arboris</name>
    <dbReference type="NCBI Taxonomy" id="2682977"/>
    <lineage>
        <taxon>Bacteria</taxon>
        <taxon>Thermotogati</taxon>
        <taxon>Deinococcota</taxon>
        <taxon>Deinococci</taxon>
        <taxon>Deinococcales</taxon>
        <taxon>Deinococcaceae</taxon>
        <taxon>Deinococcus</taxon>
    </lineage>
</organism>
<sequence length="261" mass="28797">MNVPADPLTRWRDLVLSARSERYRPDRDLAFWQGKAADYDHTQPALPNTVSWLRGDLHRTWSLLDVGAGTGRLLLPLAGAVAQATALDYSPDMLAQLRARGALPHLRTVCCSLEEAPDQVPVHDAVLAAWSLAYQPDLRPALETLRGLSRHALYLLEDDGVGSPHVQLRRALAGTPKPGRARLLREALEALGWPVTAQTITESRELTFTTTAELLAFARLPLSEAQSLAALKPYLRQEAGGWRYRWTFEITVLRVACGAPA</sequence>
<evidence type="ECO:0000259" key="1">
    <source>
        <dbReference type="Pfam" id="PF13649"/>
    </source>
</evidence>
<evidence type="ECO:0000313" key="3">
    <source>
        <dbReference type="Proteomes" id="UP000483286"/>
    </source>
</evidence>
<feature type="domain" description="Methyltransferase" evidence="1">
    <location>
        <begin position="64"/>
        <end position="146"/>
    </location>
</feature>
<comment type="caution">
    <text evidence="2">The sequence shown here is derived from an EMBL/GenBank/DDBJ whole genome shotgun (WGS) entry which is preliminary data.</text>
</comment>